<reference evidence="2 3" key="1">
    <citation type="submission" date="2016-07" db="EMBL/GenBank/DDBJ databases">
        <title>Pervasive Adenine N6-methylation of Active Genes in Fungi.</title>
        <authorList>
            <consortium name="DOE Joint Genome Institute"/>
            <person name="Mondo S.J."/>
            <person name="Dannebaum R.O."/>
            <person name="Kuo R.C."/>
            <person name="Labutti K."/>
            <person name="Haridas S."/>
            <person name="Kuo A."/>
            <person name="Salamov A."/>
            <person name="Ahrendt S.R."/>
            <person name="Lipzen A."/>
            <person name="Sullivan W."/>
            <person name="Andreopoulos W.B."/>
            <person name="Clum A."/>
            <person name="Lindquist E."/>
            <person name="Daum C."/>
            <person name="Ramamoorthy G.K."/>
            <person name="Gryganskyi A."/>
            <person name="Culley D."/>
            <person name="Magnuson J.K."/>
            <person name="James T.Y."/>
            <person name="O'Malley M.A."/>
            <person name="Stajich J.E."/>
            <person name="Spatafora J.W."/>
            <person name="Visel A."/>
            <person name="Grigoriev I.V."/>
        </authorList>
    </citation>
    <scope>NUCLEOTIDE SEQUENCE [LARGE SCALE GENOMIC DNA]</scope>
    <source>
        <strain evidence="2 3">JEL800</strain>
    </source>
</reference>
<dbReference type="OrthoDB" id="10655231at2759"/>
<dbReference type="EMBL" id="MCGO01000262">
    <property type="protein sequence ID" value="ORY20003.1"/>
    <property type="molecule type" value="Genomic_DNA"/>
</dbReference>
<name>A0A1Y2ABR7_9FUNG</name>
<gene>
    <name evidence="2" type="ORF">BCR33DRAFT_730658</name>
</gene>
<proteinExistence type="predicted"/>
<feature type="region of interest" description="Disordered" evidence="1">
    <location>
        <begin position="29"/>
        <end position="55"/>
    </location>
</feature>
<evidence type="ECO:0000256" key="1">
    <source>
        <dbReference type="SAM" id="MobiDB-lite"/>
    </source>
</evidence>
<accession>A0A1Y2ABR7</accession>
<dbReference type="AlphaFoldDB" id="A0A1Y2ABR7"/>
<dbReference type="Proteomes" id="UP000193642">
    <property type="component" value="Unassembled WGS sequence"/>
</dbReference>
<organism evidence="2 3">
    <name type="scientific">Rhizoclosmatium globosum</name>
    <dbReference type="NCBI Taxonomy" id="329046"/>
    <lineage>
        <taxon>Eukaryota</taxon>
        <taxon>Fungi</taxon>
        <taxon>Fungi incertae sedis</taxon>
        <taxon>Chytridiomycota</taxon>
        <taxon>Chytridiomycota incertae sedis</taxon>
        <taxon>Chytridiomycetes</taxon>
        <taxon>Chytridiales</taxon>
        <taxon>Chytriomycetaceae</taxon>
        <taxon>Rhizoclosmatium</taxon>
    </lineage>
</organism>
<protein>
    <submittedName>
        <fullName evidence="2">Uncharacterized protein</fullName>
    </submittedName>
</protein>
<evidence type="ECO:0000313" key="3">
    <source>
        <dbReference type="Proteomes" id="UP000193642"/>
    </source>
</evidence>
<evidence type="ECO:0000313" key="2">
    <source>
        <dbReference type="EMBL" id="ORY20003.1"/>
    </source>
</evidence>
<sequence length="264" mass="29911">METIDCRDSAYAHSIHKDVDHTYLNLETPASRTATSSPPTCVEPTNPTPEQEPVSGQQSQFFLSSVYHLVEPTTPHLTTTFQIQAFLAFNALRNNIPHPSDQLTLQIIIEVLLRKLEATHCVIIASDDTTTLFLEWLSEAYIPILQTRVKTRDQERKLLDLVLWSCLVVSRETRGDLFSPMVVCLRRCDVLRDWVVDEWVDGIWEILMQGRGVPGVADLLFKYQVFVGTTGLLGCDMEDAEDEDDLEDLRTGMVDCLGTEMPRK</sequence>
<comment type="caution">
    <text evidence="2">The sequence shown here is derived from an EMBL/GenBank/DDBJ whole genome shotgun (WGS) entry which is preliminary data.</text>
</comment>
<keyword evidence="3" id="KW-1185">Reference proteome</keyword>